<dbReference type="Pfam" id="PF13560">
    <property type="entry name" value="HTH_31"/>
    <property type="match status" value="1"/>
</dbReference>
<dbReference type="SMART" id="SM00530">
    <property type="entry name" value="HTH_XRE"/>
    <property type="match status" value="1"/>
</dbReference>
<dbReference type="InterPro" id="IPR011990">
    <property type="entry name" value="TPR-like_helical_dom_sf"/>
</dbReference>
<dbReference type="InterPro" id="IPR010982">
    <property type="entry name" value="Lambda_DNA-bd_dom_sf"/>
</dbReference>
<organism evidence="3 4">
    <name type="scientific">Amycolatopsis acidiphila</name>
    <dbReference type="NCBI Taxonomy" id="715473"/>
    <lineage>
        <taxon>Bacteria</taxon>
        <taxon>Bacillati</taxon>
        <taxon>Actinomycetota</taxon>
        <taxon>Actinomycetes</taxon>
        <taxon>Pseudonocardiales</taxon>
        <taxon>Pseudonocardiaceae</taxon>
        <taxon>Amycolatopsis</taxon>
    </lineage>
</organism>
<keyword evidence="4" id="KW-1185">Reference proteome</keyword>
<accession>A0A558AGY5</accession>
<evidence type="ECO:0000313" key="3">
    <source>
        <dbReference type="EMBL" id="TVT23529.1"/>
    </source>
</evidence>
<dbReference type="InterPro" id="IPR001387">
    <property type="entry name" value="Cro/C1-type_HTH"/>
</dbReference>
<sequence>MPSDAKALGRRVASHRARRGLSQKELGAKISRSESWVSQVERGARRIDRMSVLETLAEALEVPIGELAPEENVVAAATQKPQAASSLSLALSSSDALHAVLSEKAPVDIDALGARAEQAWDFAHGSEYENLSELLGTLIPELEYAARKTTGADRQRACIAKAKAYHAAAGVLSKMDELAAALVAVDRSIAAAEEADDPLLMAAGAFRLAIVFQNARRQDLALRTASTAVNALARLVEAGEPEAVALRGALYLQLAVASARTNQADEAYGYLERAREAASFLGVDRNDYNTEFGPTNVMLHEVNVAVELGDAGRALRVAAKADTSRMSPERQGRLLIDVARAHAQRRQAEELTAALRRAFEVAPEQVRTHRVVRELLDDALSSDYGNTPELRELSHEIGARA</sequence>
<dbReference type="OrthoDB" id="3504495at2"/>
<evidence type="ECO:0000256" key="1">
    <source>
        <dbReference type="SAM" id="MobiDB-lite"/>
    </source>
</evidence>
<evidence type="ECO:0000313" key="4">
    <source>
        <dbReference type="Proteomes" id="UP000318578"/>
    </source>
</evidence>
<dbReference type="EMBL" id="VJZA01000011">
    <property type="protein sequence ID" value="TVT23529.1"/>
    <property type="molecule type" value="Genomic_DNA"/>
</dbReference>
<comment type="caution">
    <text evidence="3">The sequence shown here is derived from an EMBL/GenBank/DDBJ whole genome shotgun (WGS) entry which is preliminary data.</text>
</comment>
<dbReference type="Gene3D" id="1.25.40.10">
    <property type="entry name" value="Tetratricopeptide repeat domain"/>
    <property type="match status" value="1"/>
</dbReference>
<proteinExistence type="predicted"/>
<reference evidence="3 4" key="1">
    <citation type="submission" date="2019-07" db="EMBL/GenBank/DDBJ databases">
        <title>New species of Amycolatopsis and Streptomyces.</title>
        <authorList>
            <person name="Duangmal K."/>
            <person name="Teo W.F.A."/>
            <person name="Lipun K."/>
        </authorList>
    </citation>
    <scope>NUCLEOTIDE SEQUENCE [LARGE SCALE GENOMIC DNA]</scope>
    <source>
        <strain evidence="3 4">JCM 30562</strain>
    </source>
</reference>
<dbReference type="Proteomes" id="UP000318578">
    <property type="component" value="Unassembled WGS sequence"/>
</dbReference>
<feature type="region of interest" description="Disordered" evidence="1">
    <location>
        <begin position="1"/>
        <end position="20"/>
    </location>
</feature>
<gene>
    <name evidence="3" type="ORF">FNH06_09600</name>
</gene>
<protein>
    <submittedName>
        <fullName evidence="3">Helix-turn-helix transcriptional regulator</fullName>
    </submittedName>
</protein>
<dbReference type="CDD" id="cd00093">
    <property type="entry name" value="HTH_XRE"/>
    <property type="match status" value="1"/>
</dbReference>
<dbReference type="GO" id="GO:0003677">
    <property type="term" value="F:DNA binding"/>
    <property type="evidence" value="ECO:0007669"/>
    <property type="project" value="InterPro"/>
</dbReference>
<dbReference type="PROSITE" id="PS50943">
    <property type="entry name" value="HTH_CROC1"/>
    <property type="match status" value="1"/>
</dbReference>
<feature type="compositionally biased region" description="Basic residues" evidence="1">
    <location>
        <begin position="8"/>
        <end position="20"/>
    </location>
</feature>
<feature type="domain" description="HTH cro/C1-type" evidence="2">
    <location>
        <begin position="12"/>
        <end position="67"/>
    </location>
</feature>
<dbReference type="Gene3D" id="1.10.260.40">
    <property type="entry name" value="lambda repressor-like DNA-binding domains"/>
    <property type="match status" value="1"/>
</dbReference>
<dbReference type="AlphaFoldDB" id="A0A558AGY5"/>
<name>A0A558AGY5_9PSEU</name>
<dbReference type="SUPFAM" id="SSF48452">
    <property type="entry name" value="TPR-like"/>
    <property type="match status" value="1"/>
</dbReference>
<evidence type="ECO:0000259" key="2">
    <source>
        <dbReference type="PROSITE" id="PS50943"/>
    </source>
</evidence>
<dbReference type="SUPFAM" id="SSF47413">
    <property type="entry name" value="lambda repressor-like DNA-binding domains"/>
    <property type="match status" value="1"/>
</dbReference>